<evidence type="ECO:0000313" key="2">
    <source>
        <dbReference type="Proteomes" id="UP000821865"/>
    </source>
</evidence>
<proteinExistence type="predicted"/>
<sequence>MASTTDRTPSLPAPRVRFTRADDLILLQVVNEIRPVCDPMRWQEVAKIVEAKTCKLCSARRVRERFDLLLIQFRRKDTTNRAKSGVEEAVGEWEELLQHISDLAREWGYKPRAVDRQMRDRKRPQSAAQSNATSSTAHTRTATAQSVRTLCAADMKARAMRAFAAASADADGGQSSIDDGADVSPAQSILNGLYGDGNADLDIENEDPGIHGLLEDFETSRPDSCLSAVADAADPDNGARDRSPSTICGHVTCGGNSPRASCVGEDANERIDRGVQRYNEATIAYLEARSRREYEVESRRLQIDERRLQLQIQQHSDTVRLQEMEMKERQKDREAQAEQQRLHMQERQMEREAQAEERRLMAAERRTHIQQQESQLQIINDLFNQIKK</sequence>
<protein>
    <submittedName>
        <fullName evidence="1">Uncharacterized protein</fullName>
    </submittedName>
</protein>
<accession>A0ACB8DZS1</accession>
<dbReference type="EMBL" id="CM023470">
    <property type="protein sequence ID" value="KAH7979760.1"/>
    <property type="molecule type" value="Genomic_DNA"/>
</dbReference>
<gene>
    <name evidence="1" type="ORF">HPB49_010865</name>
</gene>
<organism evidence="1 2">
    <name type="scientific">Dermacentor silvarum</name>
    <name type="common">Tick</name>
    <dbReference type="NCBI Taxonomy" id="543639"/>
    <lineage>
        <taxon>Eukaryota</taxon>
        <taxon>Metazoa</taxon>
        <taxon>Ecdysozoa</taxon>
        <taxon>Arthropoda</taxon>
        <taxon>Chelicerata</taxon>
        <taxon>Arachnida</taxon>
        <taxon>Acari</taxon>
        <taxon>Parasitiformes</taxon>
        <taxon>Ixodida</taxon>
        <taxon>Ixodoidea</taxon>
        <taxon>Ixodidae</taxon>
        <taxon>Rhipicephalinae</taxon>
        <taxon>Dermacentor</taxon>
    </lineage>
</organism>
<name>A0ACB8DZS1_DERSI</name>
<comment type="caution">
    <text evidence="1">The sequence shown here is derived from an EMBL/GenBank/DDBJ whole genome shotgun (WGS) entry which is preliminary data.</text>
</comment>
<reference evidence="1" key="1">
    <citation type="submission" date="2020-05" db="EMBL/GenBank/DDBJ databases">
        <title>Large-scale comparative analyses of tick genomes elucidate their genetic diversity and vector capacities.</title>
        <authorList>
            <person name="Jia N."/>
            <person name="Wang J."/>
            <person name="Shi W."/>
            <person name="Du L."/>
            <person name="Sun Y."/>
            <person name="Zhan W."/>
            <person name="Jiang J."/>
            <person name="Wang Q."/>
            <person name="Zhang B."/>
            <person name="Ji P."/>
            <person name="Sakyi L.B."/>
            <person name="Cui X."/>
            <person name="Yuan T."/>
            <person name="Jiang B."/>
            <person name="Yang W."/>
            <person name="Lam T.T.-Y."/>
            <person name="Chang Q."/>
            <person name="Ding S."/>
            <person name="Wang X."/>
            <person name="Zhu J."/>
            <person name="Ruan X."/>
            <person name="Zhao L."/>
            <person name="Wei J."/>
            <person name="Que T."/>
            <person name="Du C."/>
            <person name="Cheng J."/>
            <person name="Dai P."/>
            <person name="Han X."/>
            <person name="Huang E."/>
            <person name="Gao Y."/>
            <person name="Liu J."/>
            <person name="Shao H."/>
            <person name="Ye R."/>
            <person name="Li L."/>
            <person name="Wei W."/>
            <person name="Wang X."/>
            <person name="Wang C."/>
            <person name="Yang T."/>
            <person name="Huo Q."/>
            <person name="Li W."/>
            <person name="Guo W."/>
            <person name="Chen H."/>
            <person name="Zhou L."/>
            <person name="Ni X."/>
            <person name="Tian J."/>
            <person name="Zhou Y."/>
            <person name="Sheng Y."/>
            <person name="Liu T."/>
            <person name="Pan Y."/>
            <person name="Xia L."/>
            <person name="Li J."/>
            <person name="Zhao F."/>
            <person name="Cao W."/>
        </authorList>
    </citation>
    <scope>NUCLEOTIDE SEQUENCE</scope>
    <source>
        <strain evidence="1">Dsil-2018</strain>
    </source>
</reference>
<evidence type="ECO:0000313" key="1">
    <source>
        <dbReference type="EMBL" id="KAH7979760.1"/>
    </source>
</evidence>
<dbReference type="Proteomes" id="UP000821865">
    <property type="component" value="Chromosome 1"/>
</dbReference>
<keyword evidence="2" id="KW-1185">Reference proteome</keyword>